<feature type="transmembrane region" description="Helical" evidence="6">
    <location>
        <begin position="254"/>
        <end position="272"/>
    </location>
</feature>
<dbReference type="STRING" id="1314782.A0A165MC33"/>
<evidence type="ECO:0000256" key="2">
    <source>
        <dbReference type="ARBA" id="ARBA00022692"/>
    </source>
</evidence>
<gene>
    <name evidence="8" type="ORF">NEOLEDRAFT_1143780</name>
</gene>
<reference evidence="8 9" key="1">
    <citation type="journal article" date="2016" name="Mol. Biol. Evol.">
        <title>Comparative Genomics of Early-Diverging Mushroom-Forming Fungi Provides Insights into the Origins of Lignocellulose Decay Capabilities.</title>
        <authorList>
            <person name="Nagy L.G."/>
            <person name="Riley R."/>
            <person name="Tritt A."/>
            <person name="Adam C."/>
            <person name="Daum C."/>
            <person name="Floudas D."/>
            <person name="Sun H."/>
            <person name="Yadav J.S."/>
            <person name="Pangilinan J."/>
            <person name="Larsson K.H."/>
            <person name="Matsuura K."/>
            <person name="Barry K."/>
            <person name="Labutti K."/>
            <person name="Kuo R."/>
            <person name="Ohm R.A."/>
            <person name="Bhattacharya S.S."/>
            <person name="Shirouzu T."/>
            <person name="Yoshinaga Y."/>
            <person name="Martin F.M."/>
            <person name="Grigoriev I.V."/>
            <person name="Hibbett D.S."/>
        </authorList>
    </citation>
    <scope>NUCLEOTIDE SEQUENCE [LARGE SCALE GENOMIC DNA]</scope>
    <source>
        <strain evidence="8 9">HHB14362 ss-1</strain>
    </source>
</reference>
<evidence type="ECO:0000256" key="6">
    <source>
        <dbReference type="SAM" id="Phobius"/>
    </source>
</evidence>
<comment type="subcellular location">
    <subcellularLocation>
        <location evidence="1">Membrane</location>
        <topology evidence="1">Multi-pass membrane protein</topology>
    </subcellularLocation>
</comment>
<dbReference type="FunCoup" id="A0A165MC33">
    <property type="interactions" value="392"/>
</dbReference>
<keyword evidence="4 6" id="KW-0472">Membrane</keyword>
<dbReference type="AlphaFoldDB" id="A0A165MC33"/>
<feature type="transmembrane region" description="Helical" evidence="6">
    <location>
        <begin position="164"/>
        <end position="184"/>
    </location>
</feature>
<sequence length="491" mass="53892">MIQPNATHNGYALANSDGEDPHAEQLHPHVDAYDEDTERDGVPGADLLHIASIEEKRRLWWRNAVVNAIFIGSWFLFATLLSVYNKWMFSPDHFGFPYPMFVTTFHMFIQFALAACLRYFFPARFKPEASPNKADYGRKAVPCAATTGLDIGFSNLSLKTVTLSFYTMCKSSSLIFVLIFAFLFRLEQFSLRLIGVILLIVAGVVLMVATETHFVLGGFLLVISASALGGLRWSLTQLLLKNKKMGMDNPAATLFWLSPAMGLTLLIVSAAVEQWWPVFSSPFFDGLGTTTYTVLYLIFPGVLAFCMVLSEFYILQRAGMLPMSIAGIAKEVSTISVSAWLFGDELTPLNITGVAITICGIILFTYHRYRKSIESTLPVDMHGNPIEEETDLTLGPVGSPRHSHDPLHHRTGSVTSGYGYSEGVGESTDADRLLFSVGSDDEQDAEELRSIRSSKVLRSPSENGKARDVTAGGSVDPWAGAVEGGENVRGG</sequence>
<feature type="transmembrane region" description="Helical" evidence="6">
    <location>
        <begin position="64"/>
        <end position="84"/>
    </location>
</feature>
<dbReference type="PANTHER" id="PTHR11132">
    <property type="entry name" value="SOLUTE CARRIER FAMILY 35"/>
    <property type="match status" value="1"/>
</dbReference>
<dbReference type="OrthoDB" id="18894at2759"/>
<keyword evidence="9" id="KW-1185">Reference proteome</keyword>
<feature type="transmembrane region" description="Helical" evidence="6">
    <location>
        <begin position="96"/>
        <end position="120"/>
    </location>
</feature>
<accession>A0A165MC33</accession>
<feature type="transmembrane region" description="Helical" evidence="6">
    <location>
        <begin position="348"/>
        <end position="366"/>
    </location>
</feature>
<feature type="transmembrane region" description="Helical" evidence="6">
    <location>
        <begin position="140"/>
        <end position="158"/>
    </location>
</feature>
<dbReference type="InterPro" id="IPR004853">
    <property type="entry name" value="Sugar_P_trans_dom"/>
</dbReference>
<feature type="transmembrane region" description="Helical" evidence="6">
    <location>
        <begin position="214"/>
        <end position="233"/>
    </location>
</feature>
<feature type="transmembrane region" description="Helical" evidence="6">
    <location>
        <begin position="191"/>
        <end position="208"/>
    </location>
</feature>
<evidence type="ECO:0000259" key="7">
    <source>
        <dbReference type="Pfam" id="PF03151"/>
    </source>
</evidence>
<evidence type="ECO:0000256" key="1">
    <source>
        <dbReference type="ARBA" id="ARBA00004141"/>
    </source>
</evidence>
<evidence type="ECO:0000313" key="8">
    <source>
        <dbReference type="EMBL" id="KZT18152.1"/>
    </source>
</evidence>
<dbReference type="GO" id="GO:0016020">
    <property type="term" value="C:membrane"/>
    <property type="evidence" value="ECO:0007669"/>
    <property type="project" value="UniProtKB-SubCell"/>
</dbReference>
<proteinExistence type="predicted"/>
<evidence type="ECO:0000256" key="3">
    <source>
        <dbReference type="ARBA" id="ARBA00022989"/>
    </source>
</evidence>
<feature type="region of interest" description="Disordered" evidence="5">
    <location>
        <begin position="437"/>
        <end position="491"/>
    </location>
</feature>
<evidence type="ECO:0000256" key="5">
    <source>
        <dbReference type="SAM" id="MobiDB-lite"/>
    </source>
</evidence>
<evidence type="ECO:0000313" key="9">
    <source>
        <dbReference type="Proteomes" id="UP000076761"/>
    </source>
</evidence>
<name>A0A165MC33_9AGAM</name>
<keyword evidence="3 6" id="KW-1133">Transmembrane helix</keyword>
<dbReference type="EMBL" id="KV425704">
    <property type="protein sequence ID" value="KZT18152.1"/>
    <property type="molecule type" value="Genomic_DNA"/>
</dbReference>
<protein>
    <submittedName>
        <fullName evidence="8">TPT-domain-containing protein</fullName>
    </submittedName>
</protein>
<organism evidence="8 9">
    <name type="scientific">Neolentinus lepideus HHB14362 ss-1</name>
    <dbReference type="NCBI Taxonomy" id="1314782"/>
    <lineage>
        <taxon>Eukaryota</taxon>
        <taxon>Fungi</taxon>
        <taxon>Dikarya</taxon>
        <taxon>Basidiomycota</taxon>
        <taxon>Agaricomycotina</taxon>
        <taxon>Agaricomycetes</taxon>
        <taxon>Gloeophyllales</taxon>
        <taxon>Gloeophyllaceae</taxon>
        <taxon>Neolentinus</taxon>
    </lineage>
</organism>
<dbReference type="Pfam" id="PF03151">
    <property type="entry name" value="TPT"/>
    <property type="match status" value="1"/>
</dbReference>
<dbReference type="InterPro" id="IPR037185">
    <property type="entry name" value="EmrE-like"/>
</dbReference>
<feature type="domain" description="Sugar phosphate transporter" evidence="7">
    <location>
        <begin position="68"/>
        <end position="364"/>
    </location>
</feature>
<feature type="transmembrane region" description="Helical" evidence="6">
    <location>
        <begin position="292"/>
        <end position="314"/>
    </location>
</feature>
<feature type="transmembrane region" description="Helical" evidence="6">
    <location>
        <begin position="321"/>
        <end position="342"/>
    </location>
</feature>
<keyword evidence="2 6" id="KW-0812">Transmembrane</keyword>
<dbReference type="InParanoid" id="A0A165MC33"/>
<dbReference type="SUPFAM" id="SSF103481">
    <property type="entry name" value="Multidrug resistance efflux transporter EmrE"/>
    <property type="match status" value="1"/>
</dbReference>
<dbReference type="Proteomes" id="UP000076761">
    <property type="component" value="Unassembled WGS sequence"/>
</dbReference>
<evidence type="ECO:0000256" key="4">
    <source>
        <dbReference type="ARBA" id="ARBA00023136"/>
    </source>
</evidence>
<dbReference type="InterPro" id="IPR050186">
    <property type="entry name" value="TPT_transporter"/>
</dbReference>